<dbReference type="InterPro" id="IPR014757">
    <property type="entry name" value="Tscrpt_reg_IclR_C"/>
</dbReference>
<name>A0A9D1PK93_9BACI</name>
<sequence>MTEPKRQNTVAVLEKALEVISFLETTKDGIGLTEIAQQTNINKTTVYRILQTLMLDNIVVYGELKGTYKLGYRLLELGEIVQNNIDIRTIALPHLKQLTKDTDHTTYLSILHNDASLCVERIDGLNVQVLLLNVGDVWPLYVGGVARAMLSFLDDEKIEKIIQEENQQEVTLHSDIIHNDYWEMIHQTREKGYSTSFEDVVKGVSSIGAPIFNHRGEVVAAVSLSTTSILLPPSKEEEIAFQVVDTANKISKHLGWNGNRPY</sequence>
<dbReference type="PROSITE" id="PS51077">
    <property type="entry name" value="HTH_ICLR"/>
    <property type="match status" value="1"/>
</dbReference>
<dbReference type="Gene3D" id="3.30.450.40">
    <property type="match status" value="1"/>
</dbReference>
<dbReference type="PANTHER" id="PTHR30136">
    <property type="entry name" value="HELIX-TURN-HELIX TRANSCRIPTIONAL REGULATOR, ICLR FAMILY"/>
    <property type="match status" value="1"/>
</dbReference>
<evidence type="ECO:0000313" key="6">
    <source>
        <dbReference type="EMBL" id="HIV73502.1"/>
    </source>
</evidence>
<dbReference type="GO" id="GO:0045892">
    <property type="term" value="P:negative regulation of DNA-templated transcription"/>
    <property type="evidence" value="ECO:0007669"/>
    <property type="project" value="TreeGrafter"/>
</dbReference>
<comment type="caution">
    <text evidence="6">The sequence shown here is derived from an EMBL/GenBank/DDBJ whole genome shotgun (WGS) entry which is preliminary data.</text>
</comment>
<dbReference type="SUPFAM" id="SSF46785">
    <property type="entry name" value="Winged helix' DNA-binding domain"/>
    <property type="match status" value="1"/>
</dbReference>
<evidence type="ECO:0000256" key="1">
    <source>
        <dbReference type="ARBA" id="ARBA00023015"/>
    </source>
</evidence>
<evidence type="ECO:0000259" key="4">
    <source>
        <dbReference type="PROSITE" id="PS51077"/>
    </source>
</evidence>
<dbReference type="PANTHER" id="PTHR30136:SF8">
    <property type="entry name" value="TRANSCRIPTIONAL REGULATORY PROTEIN"/>
    <property type="match status" value="1"/>
</dbReference>
<evidence type="ECO:0000256" key="2">
    <source>
        <dbReference type="ARBA" id="ARBA00023125"/>
    </source>
</evidence>
<feature type="domain" description="HTH iclR-type" evidence="4">
    <location>
        <begin position="10"/>
        <end position="72"/>
    </location>
</feature>
<dbReference type="Pfam" id="PF09339">
    <property type="entry name" value="HTH_IclR"/>
    <property type="match status" value="1"/>
</dbReference>
<dbReference type="InterPro" id="IPR036388">
    <property type="entry name" value="WH-like_DNA-bd_sf"/>
</dbReference>
<organism evidence="6 7">
    <name type="scientific">Candidatus Pseudogracilibacillus intestinigallinarum</name>
    <dbReference type="NCBI Taxonomy" id="2838742"/>
    <lineage>
        <taxon>Bacteria</taxon>
        <taxon>Bacillati</taxon>
        <taxon>Bacillota</taxon>
        <taxon>Bacilli</taxon>
        <taxon>Bacillales</taxon>
        <taxon>Bacillaceae</taxon>
        <taxon>Pseudogracilibacillus</taxon>
    </lineage>
</organism>
<dbReference type="Gene3D" id="1.10.10.10">
    <property type="entry name" value="Winged helix-like DNA-binding domain superfamily/Winged helix DNA-binding domain"/>
    <property type="match status" value="1"/>
</dbReference>
<evidence type="ECO:0000259" key="5">
    <source>
        <dbReference type="PROSITE" id="PS51078"/>
    </source>
</evidence>
<keyword evidence="1" id="KW-0805">Transcription regulation</keyword>
<dbReference type="SMART" id="SM00346">
    <property type="entry name" value="HTH_ICLR"/>
    <property type="match status" value="1"/>
</dbReference>
<evidence type="ECO:0000313" key="7">
    <source>
        <dbReference type="Proteomes" id="UP000823937"/>
    </source>
</evidence>
<dbReference type="SUPFAM" id="SSF55781">
    <property type="entry name" value="GAF domain-like"/>
    <property type="match status" value="1"/>
</dbReference>
<reference evidence="6" key="1">
    <citation type="journal article" date="2021" name="PeerJ">
        <title>Extensive microbial diversity within the chicken gut microbiome revealed by metagenomics and culture.</title>
        <authorList>
            <person name="Gilroy R."/>
            <person name="Ravi A."/>
            <person name="Getino M."/>
            <person name="Pursley I."/>
            <person name="Horton D.L."/>
            <person name="Alikhan N.F."/>
            <person name="Baker D."/>
            <person name="Gharbi K."/>
            <person name="Hall N."/>
            <person name="Watson M."/>
            <person name="Adriaenssens E.M."/>
            <person name="Foster-Nyarko E."/>
            <person name="Jarju S."/>
            <person name="Secka A."/>
            <person name="Antonio M."/>
            <person name="Oren A."/>
            <person name="Chaudhuri R.R."/>
            <person name="La Ragione R."/>
            <person name="Hildebrand F."/>
            <person name="Pallen M.J."/>
        </authorList>
    </citation>
    <scope>NUCLEOTIDE SEQUENCE</scope>
    <source>
        <strain evidence="6">CHK169-2315</strain>
    </source>
</reference>
<proteinExistence type="predicted"/>
<dbReference type="PROSITE" id="PS51078">
    <property type="entry name" value="ICLR_ED"/>
    <property type="match status" value="1"/>
</dbReference>
<dbReference type="GO" id="GO:0003700">
    <property type="term" value="F:DNA-binding transcription factor activity"/>
    <property type="evidence" value="ECO:0007669"/>
    <property type="project" value="TreeGrafter"/>
</dbReference>
<dbReference type="Pfam" id="PF01614">
    <property type="entry name" value="IclR_C"/>
    <property type="match status" value="1"/>
</dbReference>
<keyword evidence="2" id="KW-0238">DNA-binding</keyword>
<dbReference type="InterPro" id="IPR005471">
    <property type="entry name" value="Tscrpt_reg_IclR_N"/>
</dbReference>
<dbReference type="InterPro" id="IPR029016">
    <property type="entry name" value="GAF-like_dom_sf"/>
</dbReference>
<reference evidence="6" key="2">
    <citation type="submission" date="2021-04" db="EMBL/GenBank/DDBJ databases">
        <authorList>
            <person name="Gilroy R."/>
        </authorList>
    </citation>
    <scope>NUCLEOTIDE SEQUENCE</scope>
    <source>
        <strain evidence="6">CHK169-2315</strain>
    </source>
</reference>
<dbReference type="InterPro" id="IPR050707">
    <property type="entry name" value="HTH_MetabolicPath_Reg"/>
</dbReference>
<keyword evidence="3" id="KW-0804">Transcription</keyword>
<dbReference type="EMBL" id="DXHX01000007">
    <property type="protein sequence ID" value="HIV73502.1"/>
    <property type="molecule type" value="Genomic_DNA"/>
</dbReference>
<protein>
    <submittedName>
        <fullName evidence="6">IclR family transcriptional regulator</fullName>
    </submittedName>
</protein>
<gene>
    <name evidence="6" type="ORF">H9895_00295</name>
</gene>
<dbReference type="GO" id="GO:0003677">
    <property type="term" value="F:DNA binding"/>
    <property type="evidence" value="ECO:0007669"/>
    <property type="project" value="UniProtKB-KW"/>
</dbReference>
<dbReference type="AlphaFoldDB" id="A0A9D1PK93"/>
<dbReference type="InterPro" id="IPR036390">
    <property type="entry name" value="WH_DNA-bd_sf"/>
</dbReference>
<accession>A0A9D1PK93</accession>
<evidence type="ECO:0000256" key="3">
    <source>
        <dbReference type="ARBA" id="ARBA00023163"/>
    </source>
</evidence>
<feature type="domain" description="IclR-ED" evidence="5">
    <location>
        <begin position="73"/>
        <end position="256"/>
    </location>
</feature>
<dbReference type="Proteomes" id="UP000823937">
    <property type="component" value="Unassembled WGS sequence"/>
</dbReference>